<comment type="function">
    <text evidence="8">Transfers the 4'-phosphopantetheine moiety from coenzyme A to a Ser of acyl-carrier-protein.</text>
</comment>
<comment type="catalytic activity">
    <reaction evidence="8">
        <text>apo-[ACP] + CoA = holo-[ACP] + adenosine 3',5'-bisphosphate + H(+)</text>
        <dbReference type="Rhea" id="RHEA:12068"/>
        <dbReference type="Rhea" id="RHEA-COMP:9685"/>
        <dbReference type="Rhea" id="RHEA-COMP:9690"/>
        <dbReference type="ChEBI" id="CHEBI:15378"/>
        <dbReference type="ChEBI" id="CHEBI:29999"/>
        <dbReference type="ChEBI" id="CHEBI:57287"/>
        <dbReference type="ChEBI" id="CHEBI:58343"/>
        <dbReference type="ChEBI" id="CHEBI:64479"/>
        <dbReference type="EC" id="2.7.8.7"/>
    </reaction>
</comment>
<keyword evidence="2 8" id="KW-0808">Transferase</keyword>
<evidence type="ECO:0000259" key="10">
    <source>
        <dbReference type="Pfam" id="PF01648"/>
    </source>
</evidence>
<name>A0A1G6GUH3_9MICO</name>
<gene>
    <name evidence="8" type="primary">acpS</name>
    <name evidence="11" type="ORF">SAMN05216418_0701</name>
</gene>
<dbReference type="Pfam" id="PF01648">
    <property type="entry name" value="ACPS"/>
    <property type="match status" value="1"/>
</dbReference>
<keyword evidence="7 8" id="KW-0275">Fatty acid biosynthesis</keyword>
<comment type="subcellular location">
    <subcellularLocation>
        <location evidence="8">Cytoplasm</location>
    </subcellularLocation>
</comment>
<evidence type="ECO:0000256" key="7">
    <source>
        <dbReference type="ARBA" id="ARBA00023160"/>
    </source>
</evidence>
<keyword evidence="1 8" id="KW-0444">Lipid biosynthesis</keyword>
<feature type="compositionally biased region" description="Low complexity" evidence="9">
    <location>
        <begin position="172"/>
        <end position="188"/>
    </location>
</feature>
<dbReference type="SUPFAM" id="SSF56214">
    <property type="entry name" value="4'-phosphopantetheinyl transferase"/>
    <property type="match status" value="1"/>
</dbReference>
<evidence type="ECO:0000313" key="12">
    <source>
        <dbReference type="Proteomes" id="UP000183203"/>
    </source>
</evidence>
<evidence type="ECO:0000256" key="5">
    <source>
        <dbReference type="ARBA" id="ARBA00022842"/>
    </source>
</evidence>
<feature type="domain" description="4'-phosphopantetheinyl transferase" evidence="10">
    <location>
        <begin position="4"/>
        <end position="88"/>
    </location>
</feature>
<keyword evidence="5 8" id="KW-0460">Magnesium</keyword>
<keyword evidence="4 8" id="KW-0276">Fatty acid metabolism</keyword>
<accession>A0A1G6GUH3</accession>
<comment type="cofactor">
    <cofactor evidence="8">
        <name>Mg(2+)</name>
        <dbReference type="ChEBI" id="CHEBI:18420"/>
    </cofactor>
</comment>
<dbReference type="GO" id="GO:0008897">
    <property type="term" value="F:holo-[acyl-carrier-protein] synthase activity"/>
    <property type="evidence" value="ECO:0007669"/>
    <property type="project" value="UniProtKB-UniRule"/>
</dbReference>
<dbReference type="NCBIfam" id="NF000832">
    <property type="entry name" value="PRK00070.3-2"/>
    <property type="match status" value="1"/>
</dbReference>
<keyword evidence="6 8" id="KW-0443">Lipid metabolism</keyword>
<dbReference type="GO" id="GO:0006633">
    <property type="term" value="P:fatty acid biosynthetic process"/>
    <property type="evidence" value="ECO:0007669"/>
    <property type="project" value="UniProtKB-UniRule"/>
</dbReference>
<feature type="binding site" evidence="8">
    <location>
        <position position="8"/>
    </location>
    <ligand>
        <name>Mg(2+)</name>
        <dbReference type="ChEBI" id="CHEBI:18420"/>
    </ligand>
</feature>
<dbReference type="EC" id="2.7.8.7" evidence="8"/>
<dbReference type="GO" id="GO:0000287">
    <property type="term" value="F:magnesium ion binding"/>
    <property type="evidence" value="ECO:0007669"/>
    <property type="project" value="UniProtKB-UniRule"/>
</dbReference>
<dbReference type="GO" id="GO:0005737">
    <property type="term" value="C:cytoplasm"/>
    <property type="evidence" value="ECO:0007669"/>
    <property type="project" value="UniProtKB-SubCell"/>
</dbReference>
<dbReference type="InterPro" id="IPR037143">
    <property type="entry name" value="4-PPantetheinyl_Trfase_dom_sf"/>
</dbReference>
<evidence type="ECO:0000256" key="8">
    <source>
        <dbReference type="HAMAP-Rule" id="MF_00101"/>
    </source>
</evidence>
<protein>
    <recommendedName>
        <fullName evidence="8">Holo-[acyl-carrier-protein] synthase</fullName>
        <shortName evidence="8">Holo-ACP synthase</shortName>
        <ecNumber evidence="8">2.7.8.7</ecNumber>
    </recommendedName>
    <alternativeName>
        <fullName evidence="8">4'-phosphopantetheinyl transferase AcpS</fullName>
    </alternativeName>
</protein>
<dbReference type="Gene3D" id="3.90.470.20">
    <property type="entry name" value="4'-phosphopantetheinyl transferase domain"/>
    <property type="match status" value="1"/>
</dbReference>
<dbReference type="InterPro" id="IPR008278">
    <property type="entry name" value="4-PPantetheinyl_Trfase_dom"/>
</dbReference>
<sequence length="196" mass="19736">MIVGIGVDVVDVPRFAATLARTPRLLPRLFAPAERVLKPRSLAARYAAKEALIKALGGSDGVHWTDIEIASEASGRPVFSLSGETAETVAARGITAVHLSMSHDAGLATAYVIAEAVESAAPPAVIPALQPAAAPESGAEDELAAVPAVIPALQPAPAPLDEQAGERDPAAAREVAAGGIAGSGASDSDIARKDTA</sequence>
<evidence type="ECO:0000313" key="11">
    <source>
        <dbReference type="EMBL" id="SDB85619.1"/>
    </source>
</evidence>
<dbReference type="NCBIfam" id="TIGR00516">
    <property type="entry name" value="acpS"/>
    <property type="match status" value="1"/>
</dbReference>
<feature type="binding site" evidence="8">
    <location>
        <position position="50"/>
    </location>
    <ligand>
        <name>Mg(2+)</name>
        <dbReference type="ChEBI" id="CHEBI:18420"/>
    </ligand>
</feature>
<dbReference type="HAMAP" id="MF_00101">
    <property type="entry name" value="AcpS"/>
    <property type="match status" value="1"/>
</dbReference>
<reference evidence="11 12" key="1">
    <citation type="submission" date="2016-09" db="EMBL/GenBank/DDBJ databases">
        <authorList>
            <person name="Capua I."/>
            <person name="De Benedictis P."/>
            <person name="Joannis T."/>
            <person name="Lombin L.H."/>
            <person name="Cattoli G."/>
        </authorList>
    </citation>
    <scope>NUCLEOTIDE SEQUENCE [LARGE SCALE GENOMIC DNA]</scope>
    <source>
        <strain evidence="11 12">NIO-1002</strain>
    </source>
</reference>
<dbReference type="InterPro" id="IPR004568">
    <property type="entry name" value="Ppantetheine-prot_Trfase_dom"/>
</dbReference>
<evidence type="ECO:0000256" key="3">
    <source>
        <dbReference type="ARBA" id="ARBA00022723"/>
    </source>
</evidence>
<comment type="similarity">
    <text evidence="8">Belongs to the P-Pant transferase superfamily. AcpS family.</text>
</comment>
<dbReference type="EMBL" id="FMYG01000001">
    <property type="protein sequence ID" value="SDB85619.1"/>
    <property type="molecule type" value="Genomic_DNA"/>
</dbReference>
<dbReference type="Proteomes" id="UP000183203">
    <property type="component" value="Unassembled WGS sequence"/>
</dbReference>
<evidence type="ECO:0000256" key="2">
    <source>
        <dbReference type="ARBA" id="ARBA00022679"/>
    </source>
</evidence>
<evidence type="ECO:0000256" key="4">
    <source>
        <dbReference type="ARBA" id="ARBA00022832"/>
    </source>
</evidence>
<feature type="region of interest" description="Disordered" evidence="9">
    <location>
        <begin position="154"/>
        <end position="196"/>
    </location>
</feature>
<keyword evidence="3 8" id="KW-0479">Metal-binding</keyword>
<evidence type="ECO:0000256" key="9">
    <source>
        <dbReference type="SAM" id="MobiDB-lite"/>
    </source>
</evidence>
<proteinExistence type="inferred from homology"/>
<organism evidence="11 12">
    <name type="scientific">Microbacterium enclense</name>
    <dbReference type="NCBI Taxonomy" id="993073"/>
    <lineage>
        <taxon>Bacteria</taxon>
        <taxon>Bacillati</taxon>
        <taxon>Actinomycetota</taxon>
        <taxon>Actinomycetes</taxon>
        <taxon>Micrococcales</taxon>
        <taxon>Microbacteriaceae</taxon>
        <taxon>Microbacterium</taxon>
    </lineage>
</organism>
<evidence type="ECO:0000256" key="1">
    <source>
        <dbReference type="ARBA" id="ARBA00022516"/>
    </source>
</evidence>
<dbReference type="AlphaFoldDB" id="A0A1G6GUH3"/>
<keyword evidence="8" id="KW-0963">Cytoplasm</keyword>
<evidence type="ECO:0000256" key="6">
    <source>
        <dbReference type="ARBA" id="ARBA00023098"/>
    </source>
</evidence>
<dbReference type="NCBIfam" id="TIGR00556">
    <property type="entry name" value="pantethn_trn"/>
    <property type="match status" value="1"/>
</dbReference>
<dbReference type="InterPro" id="IPR002582">
    <property type="entry name" value="ACPS"/>
</dbReference>